<dbReference type="EMBL" id="PQIB02000008">
    <property type="protein sequence ID" value="RLN05233.1"/>
    <property type="molecule type" value="Genomic_DNA"/>
</dbReference>
<reference evidence="2" key="1">
    <citation type="journal article" date="2019" name="Nat. Commun.">
        <title>The genome of broomcorn millet.</title>
        <authorList>
            <person name="Zou C."/>
            <person name="Miki D."/>
            <person name="Li D."/>
            <person name="Tang Q."/>
            <person name="Xiao L."/>
            <person name="Rajput S."/>
            <person name="Deng P."/>
            <person name="Jia W."/>
            <person name="Huang R."/>
            <person name="Zhang M."/>
            <person name="Sun Y."/>
            <person name="Hu J."/>
            <person name="Fu X."/>
            <person name="Schnable P.S."/>
            <person name="Li F."/>
            <person name="Zhang H."/>
            <person name="Feng B."/>
            <person name="Zhu X."/>
            <person name="Liu R."/>
            <person name="Schnable J.C."/>
            <person name="Zhu J.-K."/>
            <person name="Zhang H."/>
        </authorList>
    </citation>
    <scope>NUCLEOTIDE SEQUENCE [LARGE SCALE GENOMIC DNA]</scope>
</reference>
<dbReference type="Proteomes" id="UP000275267">
    <property type="component" value="Unassembled WGS sequence"/>
</dbReference>
<keyword evidence="2" id="KW-1185">Reference proteome</keyword>
<organism evidence="1 2">
    <name type="scientific">Panicum miliaceum</name>
    <name type="common">Proso millet</name>
    <name type="synonym">Broomcorn millet</name>
    <dbReference type="NCBI Taxonomy" id="4540"/>
    <lineage>
        <taxon>Eukaryota</taxon>
        <taxon>Viridiplantae</taxon>
        <taxon>Streptophyta</taxon>
        <taxon>Embryophyta</taxon>
        <taxon>Tracheophyta</taxon>
        <taxon>Spermatophyta</taxon>
        <taxon>Magnoliopsida</taxon>
        <taxon>Liliopsida</taxon>
        <taxon>Poales</taxon>
        <taxon>Poaceae</taxon>
        <taxon>PACMAD clade</taxon>
        <taxon>Panicoideae</taxon>
        <taxon>Panicodae</taxon>
        <taxon>Paniceae</taxon>
        <taxon>Panicinae</taxon>
        <taxon>Panicum</taxon>
        <taxon>Panicum sect. Panicum</taxon>
    </lineage>
</organism>
<evidence type="ECO:0000313" key="1">
    <source>
        <dbReference type="EMBL" id="RLN05233.1"/>
    </source>
</evidence>
<evidence type="ECO:0000313" key="2">
    <source>
        <dbReference type="Proteomes" id="UP000275267"/>
    </source>
</evidence>
<accession>A0A3L6RLJ1</accession>
<proteinExistence type="predicted"/>
<protein>
    <submittedName>
        <fullName evidence="1">Uncharacterized protein</fullName>
    </submittedName>
</protein>
<comment type="caution">
    <text evidence="1">The sequence shown here is derived from an EMBL/GenBank/DDBJ whole genome shotgun (WGS) entry which is preliminary data.</text>
</comment>
<dbReference type="AlphaFoldDB" id="A0A3L6RLJ1"/>
<name>A0A3L6RLJ1_PANMI</name>
<dbReference type="OrthoDB" id="690141at2759"/>
<sequence length="131" mass="14792">MFHRLQHQKFNVRCSPKDVLDAIQCLKREQRDYVSDNGFGDLFDMSVEFFESRGLLDWLLENIDTSDMIIRASAGKNLEIAKNVIHQILGLPIAGGLPEKFEWAEAVAKTSTFRASIGLGPESFGVDKMMQ</sequence>
<gene>
    <name evidence="1" type="ORF">C2845_PM13G06740</name>
</gene>